<dbReference type="EMBL" id="MCGR01000053">
    <property type="protein sequence ID" value="ORY72258.1"/>
    <property type="molecule type" value="Genomic_DNA"/>
</dbReference>
<evidence type="ECO:0000256" key="4">
    <source>
        <dbReference type="ARBA" id="ARBA00044881"/>
    </source>
</evidence>
<reference evidence="20" key="1">
    <citation type="submission" date="2016-07" db="EMBL/GenBank/DDBJ databases">
        <title>Pervasive Adenine N6-methylation of Active Genes in Fungi.</title>
        <authorList>
            <consortium name="DOE Joint Genome Institute"/>
            <person name="Mondo S.J."/>
            <person name="Dannebaum R.O."/>
            <person name="Kuo R.C."/>
            <person name="Labutti K."/>
            <person name="Haridas S."/>
            <person name="Kuo A."/>
            <person name="Salamov A."/>
            <person name="Ahrendt S.R."/>
            <person name="Lipzen A."/>
            <person name="Sullivan W."/>
            <person name="Andreopoulos W.B."/>
            <person name="Clum A."/>
            <person name="Lindquist E."/>
            <person name="Daum C."/>
            <person name="Ramamoorthy G.K."/>
            <person name="Gryganskyi A."/>
            <person name="Culley D."/>
            <person name="Magnuson J.K."/>
            <person name="James T.Y."/>
            <person name="O'Malley M.A."/>
            <person name="Stajich J.E."/>
            <person name="Spatafora J.W."/>
            <person name="Visel A."/>
            <person name="Grigoriev I.V."/>
        </authorList>
    </citation>
    <scope>NUCLEOTIDE SEQUENCE [LARGE SCALE GENOMIC DNA]</scope>
    <source>
        <strain evidence="20">62-1032</strain>
    </source>
</reference>
<dbReference type="OrthoDB" id="2525538at2759"/>
<name>A0A1Y2EL76_9BASI</name>
<comment type="catalytic activity">
    <reaction evidence="4">
        <text>L-alpha-aminoacyl-L-arginine(out) = L-alpha-aminoacyl-L-arginine(in)</text>
        <dbReference type="Rhea" id="RHEA:79367"/>
        <dbReference type="ChEBI" id="CHEBI:229968"/>
    </reaction>
</comment>
<keyword evidence="19" id="KW-0812">Transmembrane</keyword>
<dbReference type="Proteomes" id="UP000193467">
    <property type="component" value="Unassembled WGS sequence"/>
</dbReference>
<dbReference type="Pfam" id="PF07690">
    <property type="entry name" value="MFS_1"/>
    <property type="match status" value="1"/>
</dbReference>
<evidence type="ECO:0000256" key="3">
    <source>
        <dbReference type="ARBA" id="ARBA00044878"/>
    </source>
</evidence>
<evidence type="ECO:0000256" key="12">
    <source>
        <dbReference type="ARBA" id="ARBA00044912"/>
    </source>
</evidence>
<comment type="catalytic activity">
    <reaction evidence="13">
        <text>L-alanyl-L-lysine(out) = L-alanyl-L-lysine(in)</text>
        <dbReference type="Rhea" id="RHEA:79415"/>
        <dbReference type="ChEBI" id="CHEBI:192470"/>
    </reaction>
</comment>
<dbReference type="InterPro" id="IPR052187">
    <property type="entry name" value="MFSD1"/>
</dbReference>
<comment type="function">
    <text evidence="17">Lysosomal dipeptide uniporter that selectively exports lysine, arginine or histidine-containing dipeptides with a net positive charge from the lysosome lumen into the cytosol. Could play a role in a specific type of protein O-glycosylation indirectly regulating macrophages migration and tissue invasion. Also essential for liver homeostasis.</text>
</comment>
<comment type="catalytic activity">
    <reaction evidence="10">
        <text>L-lysyl-L-lysine(out) = L-lysyl-L-lysine(in)</text>
        <dbReference type="Rhea" id="RHEA:79403"/>
        <dbReference type="ChEBI" id="CHEBI:229956"/>
    </reaction>
</comment>
<dbReference type="InParanoid" id="A0A1Y2EL76"/>
<feature type="transmembrane region" description="Helical" evidence="19">
    <location>
        <begin position="214"/>
        <end position="239"/>
    </location>
</feature>
<gene>
    <name evidence="20" type="ORF">BCR35DRAFT_354487</name>
</gene>
<comment type="catalytic activity">
    <reaction evidence="2">
        <text>L-lysyl-L-alanine(out) = L-lysyl-L-alanine(in)</text>
        <dbReference type="Rhea" id="RHEA:79399"/>
        <dbReference type="ChEBI" id="CHEBI:229954"/>
    </reaction>
</comment>
<proteinExistence type="predicted"/>
<keyword evidence="19" id="KW-1133">Transmembrane helix</keyword>
<accession>A0A1Y2EL76</accession>
<dbReference type="Gene3D" id="1.20.1250.20">
    <property type="entry name" value="MFS general substrate transporter like domains"/>
    <property type="match status" value="1"/>
</dbReference>
<evidence type="ECO:0000256" key="6">
    <source>
        <dbReference type="ARBA" id="ARBA00044891"/>
    </source>
</evidence>
<evidence type="ECO:0000256" key="15">
    <source>
        <dbReference type="ARBA" id="ARBA00044985"/>
    </source>
</evidence>
<evidence type="ECO:0000256" key="14">
    <source>
        <dbReference type="ARBA" id="ARBA00044924"/>
    </source>
</evidence>
<evidence type="ECO:0000256" key="2">
    <source>
        <dbReference type="ARBA" id="ARBA00044876"/>
    </source>
</evidence>
<evidence type="ECO:0000256" key="11">
    <source>
        <dbReference type="ARBA" id="ARBA00044903"/>
    </source>
</evidence>
<comment type="catalytic activity">
    <reaction evidence="11">
        <text>L-arginyl-glycine(out) = L-arginyl-glycine(in)</text>
        <dbReference type="Rhea" id="RHEA:79391"/>
        <dbReference type="ChEBI" id="CHEBI:229955"/>
    </reaction>
</comment>
<dbReference type="STRING" id="106004.A0A1Y2EL76"/>
<evidence type="ECO:0000256" key="18">
    <source>
        <dbReference type="ARBA" id="ARBA00046376"/>
    </source>
</evidence>
<evidence type="ECO:0000256" key="16">
    <source>
        <dbReference type="ARBA" id="ARBA00045018"/>
    </source>
</evidence>
<comment type="catalytic activity">
    <reaction evidence="7">
        <text>L-alpha-aminoacyl-L-lysine(out) = L-alpha-aminoacyl-L-lysine(in)</text>
        <dbReference type="Rhea" id="RHEA:79383"/>
        <dbReference type="ChEBI" id="CHEBI:229966"/>
    </reaction>
</comment>
<evidence type="ECO:0000256" key="10">
    <source>
        <dbReference type="ARBA" id="ARBA00044900"/>
    </source>
</evidence>
<comment type="catalytic activity">
    <reaction evidence="3">
        <text>L-histidyl-glycine(out) = L-histidyl-glycine(in)</text>
        <dbReference type="Rhea" id="RHEA:79395"/>
        <dbReference type="ChEBI" id="CHEBI:229957"/>
    </reaction>
</comment>
<evidence type="ECO:0000256" key="7">
    <source>
        <dbReference type="ARBA" id="ARBA00044893"/>
    </source>
</evidence>
<dbReference type="PANTHER" id="PTHR23512">
    <property type="entry name" value="MAJOR FACILITATOR SUPERFAMILY DOMAIN-CONTAINING PROTEIN 1"/>
    <property type="match status" value="1"/>
</dbReference>
<dbReference type="GO" id="GO:0022857">
    <property type="term" value="F:transmembrane transporter activity"/>
    <property type="evidence" value="ECO:0007669"/>
    <property type="project" value="InterPro"/>
</dbReference>
<feature type="transmembrane region" description="Helical" evidence="19">
    <location>
        <begin position="148"/>
        <end position="166"/>
    </location>
</feature>
<evidence type="ECO:0000256" key="9">
    <source>
        <dbReference type="ARBA" id="ARBA00044899"/>
    </source>
</evidence>
<dbReference type="InterPro" id="IPR011701">
    <property type="entry name" value="MFS"/>
</dbReference>
<dbReference type="PANTHER" id="PTHR23512:SF12">
    <property type="entry name" value="TRANSPORTER, PUTATIVE (AFU_ORTHOLOGUE AFUA_4G00260)-RELATED"/>
    <property type="match status" value="1"/>
</dbReference>
<protein>
    <recommendedName>
        <fullName evidence="15">Lysosomal dipeptide transporter MFSD1</fullName>
    </recommendedName>
    <alternativeName>
        <fullName evidence="16">Major facilitator superfamily domain-containing protein 1</fullName>
    </alternativeName>
</protein>
<evidence type="ECO:0000256" key="19">
    <source>
        <dbReference type="SAM" id="Phobius"/>
    </source>
</evidence>
<keyword evidence="21" id="KW-1185">Reference proteome</keyword>
<dbReference type="InterPro" id="IPR036259">
    <property type="entry name" value="MFS_trans_sf"/>
</dbReference>
<dbReference type="AlphaFoldDB" id="A0A1Y2EL76"/>
<feature type="transmembrane region" description="Helical" evidence="19">
    <location>
        <begin position="119"/>
        <end position="142"/>
    </location>
</feature>
<sequence>MSLPILPAESTFKEQKRNKDDDRESLSLEKGSSIAIDTPAQNAGEYASLHIPWKWKWFALALTCALPIGQTWTDAALGPLKSTLRTELGINNTQYGVIDSAGSIINSIWPLLGGMCLDWFGVSTVSLICTSTIFIGSIIAALAANTGIWRMLVGGHIMMGFGTAVLDSAQHKLFYHFFGASGLAFAFGLESAVAKTISLAAGMSTIPIKETTGWYGWAFWIPVILCGFSLFVNIGYVIWSKTYLPKEFRLTGAREAVLPENRKARFSFKTVMLLPWAFWMLPCTQLFQSEAAGAFGNSATDLIEMRGFTTAVAAF</sequence>
<comment type="subcellular location">
    <subcellularLocation>
        <location evidence="1">Membrane</location>
        <topology evidence="1">Multi-pass membrane protein</topology>
    </subcellularLocation>
</comment>
<comment type="catalytic activity">
    <reaction evidence="9">
        <text>L-arginyl-L-alpha-amino acid(out) = L-arginyl-L-alpha-amino acid(in)</text>
        <dbReference type="Rhea" id="RHEA:79371"/>
        <dbReference type="ChEBI" id="CHEBI:84315"/>
    </reaction>
</comment>
<comment type="caution">
    <text evidence="20">The sequence shown here is derived from an EMBL/GenBank/DDBJ whole genome shotgun (WGS) entry which is preliminary data.</text>
</comment>
<evidence type="ECO:0000256" key="5">
    <source>
        <dbReference type="ARBA" id="ARBA00044884"/>
    </source>
</evidence>
<comment type="catalytic activity">
    <reaction evidence="8">
        <text>L-aspartyl-L-lysine(out) = L-aspartyl-L-lysine(in)</text>
        <dbReference type="Rhea" id="RHEA:79411"/>
        <dbReference type="ChEBI" id="CHEBI:229953"/>
    </reaction>
</comment>
<dbReference type="SUPFAM" id="SSF103473">
    <property type="entry name" value="MFS general substrate transporter"/>
    <property type="match status" value="1"/>
</dbReference>
<comment type="catalytic activity">
    <reaction evidence="12">
        <text>L-histidyl-L-alpha-amino acid(out) = L-histidyl-L-alpha-amino acid(in)</text>
        <dbReference type="Rhea" id="RHEA:79379"/>
        <dbReference type="ChEBI" id="CHEBI:229964"/>
    </reaction>
</comment>
<organism evidence="20 21">
    <name type="scientific">Leucosporidium creatinivorum</name>
    <dbReference type="NCBI Taxonomy" id="106004"/>
    <lineage>
        <taxon>Eukaryota</taxon>
        <taxon>Fungi</taxon>
        <taxon>Dikarya</taxon>
        <taxon>Basidiomycota</taxon>
        <taxon>Pucciniomycotina</taxon>
        <taxon>Microbotryomycetes</taxon>
        <taxon>Leucosporidiales</taxon>
        <taxon>Leucosporidium</taxon>
    </lineage>
</organism>
<feature type="non-terminal residue" evidence="20">
    <location>
        <position position="315"/>
    </location>
</feature>
<evidence type="ECO:0000313" key="20">
    <source>
        <dbReference type="EMBL" id="ORY72258.1"/>
    </source>
</evidence>
<evidence type="ECO:0000256" key="8">
    <source>
        <dbReference type="ARBA" id="ARBA00044898"/>
    </source>
</evidence>
<keyword evidence="19" id="KW-0472">Membrane</keyword>
<evidence type="ECO:0000256" key="1">
    <source>
        <dbReference type="ARBA" id="ARBA00004141"/>
    </source>
</evidence>
<dbReference type="GO" id="GO:0016020">
    <property type="term" value="C:membrane"/>
    <property type="evidence" value="ECO:0007669"/>
    <property type="project" value="UniProtKB-SubCell"/>
</dbReference>
<comment type="catalytic activity">
    <reaction evidence="5">
        <text>L-alpha-aminoacyl-L-histidine(out) = L-alpha-aminoacyl-L-histidine(in)</text>
        <dbReference type="Rhea" id="RHEA:79375"/>
        <dbReference type="ChEBI" id="CHEBI:229967"/>
    </reaction>
</comment>
<comment type="catalytic activity">
    <reaction evidence="14">
        <text>L-lysyl-glycine(out) = L-lysyl-glycine(in)</text>
        <dbReference type="Rhea" id="RHEA:79407"/>
        <dbReference type="ChEBI" id="CHEBI:191202"/>
    </reaction>
</comment>
<evidence type="ECO:0000313" key="21">
    <source>
        <dbReference type="Proteomes" id="UP000193467"/>
    </source>
</evidence>
<evidence type="ECO:0000256" key="13">
    <source>
        <dbReference type="ARBA" id="ARBA00044919"/>
    </source>
</evidence>
<comment type="subunit">
    <text evidence="18">Homodimer. Interacts with lysosomal protein GLMP (via lumenal domain); the interaction starts while both proteins are still in the endoplasmic reticulum and is required for stabilization of MFSD1 in lysosomes but has no direct effect on its targeting to lysosomes or transporter activity.</text>
</comment>
<comment type="catalytic activity">
    <reaction evidence="6">
        <text>L-lysyl-L-alpha-amino acid(out) = L-lysyl-L-alpha-amino acid(in)</text>
        <dbReference type="Rhea" id="RHEA:79387"/>
        <dbReference type="ChEBI" id="CHEBI:229965"/>
    </reaction>
</comment>
<evidence type="ECO:0000256" key="17">
    <source>
        <dbReference type="ARBA" id="ARBA00045709"/>
    </source>
</evidence>